<reference evidence="9 10" key="1">
    <citation type="journal article" date="2015" name="Nature">
        <title>rRNA introns, odd ribosomes, and small enigmatic genomes across a large radiation of phyla.</title>
        <authorList>
            <person name="Brown C.T."/>
            <person name="Hug L.A."/>
            <person name="Thomas B.C."/>
            <person name="Sharon I."/>
            <person name="Castelle C.J."/>
            <person name="Singh A."/>
            <person name="Wilkins M.J."/>
            <person name="Williams K.H."/>
            <person name="Banfield J.F."/>
        </authorList>
    </citation>
    <scope>NUCLEOTIDE SEQUENCE [LARGE SCALE GENOMIC DNA]</scope>
</reference>
<comment type="caution">
    <text evidence="9">The sequence shown here is derived from an EMBL/GenBank/DDBJ whole genome shotgun (WGS) entry which is preliminary data.</text>
</comment>
<keyword evidence="6" id="KW-0811">Translocation</keyword>
<dbReference type="Gene3D" id="1.20.5.3310">
    <property type="match status" value="1"/>
</dbReference>
<dbReference type="Pfam" id="PF02416">
    <property type="entry name" value="TatA_B_E"/>
    <property type="match status" value="1"/>
</dbReference>
<keyword evidence="2" id="KW-0813">Transport</keyword>
<evidence type="ECO:0000256" key="1">
    <source>
        <dbReference type="ARBA" id="ARBA00004167"/>
    </source>
</evidence>
<dbReference type="PANTHER" id="PTHR42982">
    <property type="entry name" value="SEC-INDEPENDENT PROTEIN TRANSLOCASE PROTEIN TATA"/>
    <property type="match status" value="1"/>
</dbReference>
<keyword evidence="5 8" id="KW-1133">Transmembrane helix</keyword>
<dbReference type="AlphaFoldDB" id="A0A0G0XIU5"/>
<evidence type="ECO:0000313" key="10">
    <source>
        <dbReference type="Proteomes" id="UP000033856"/>
    </source>
</evidence>
<evidence type="ECO:0000256" key="4">
    <source>
        <dbReference type="ARBA" id="ARBA00022927"/>
    </source>
</evidence>
<name>A0A0G0XIU5_9BACT</name>
<evidence type="ECO:0000256" key="5">
    <source>
        <dbReference type="ARBA" id="ARBA00022989"/>
    </source>
</evidence>
<keyword evidence="4" id="KW-0653">Protein transport</keyword>
<evidence type="ECO:0000256" key="8">
    <source>
        <dbReference type="SAM" id="Phobius"/>
    </source>
</evidence>
<evidence type="ECO:0000256" key="3">
    <source>
        <dbReference type="ARBA" id="ARBA00022692"/>
    </source>
</evidence>
<gene>
    <name evidence="9" type="ORF">UU83_C0019G0007</name>
</gene>
<evidence type="ECO:0000313" key="9">
    <source>
        <dbReference type="EMBL" id="KKS24830.1"/>
    </source>
</evidence>
<organism evidence="9 10">
    <name type="scientific">Candidatus Jorgensenbacteria bacterium GW2011_GWF2_41_8</name>
    <dbReference type="NCBI Taxonomy" id="1618667"/>
    <lineage>
        <taxon>Bacteria</taxon>
        <taxon>Candidatus Joergenseniibacteriota</taxon>
    </lineage>
</organism>
<dbReference type="PANTHER" id="PTHR42982:SF1">
    <property type="entry name" value="SEC-INDEPENDENT PROTEIN TRANSLOCASE PROTEIN TATA"/>
    <property type="match status" value="1"/>
</dbReference>
<dbReference type="GO" id="GO:0015031">
    <property type="term" value="P:protein transport"/>
    <property type="evidence" value="ECO:0007669"/>
    <property type="project" value="UniProtKB-KW"/>
</dbReference>
<keyword evidence="3 8" id="KW-0812">Transmembrane</keyword>
<proteinExistence type="predicted"/>
<evidence type="ECO:0000256" key="2">
    <source>
        <dbReference type="ARBA" id="ARBA00022448"/>
    </source>
</evidence>
<feature type="transmembrane region" description="Helical" evidence="8">
    <location>
        <begin position="6"/>
        <end position="22"/>
    </location>
</feature>
<evidence type="ECO:0000256" key="6">
    <source>
        <dbReference type="ARBA" id="ARBA00023010"/>
    </source>
</evidence>
<evidence type="ECO:0000256" key="7">
    <source>
        <dbReference type="ARBA" id="ARBA00023136"/>
    </source>
</evidence>
<keyword evidence="7 8" id="KW-0472">Membrane</keyword>
<protein>
    <submittedName>
        <fullName evidence="9">Sec-independent protein translocase protein TatA</fullName>
    </submittedName>
</protein>
<dbReference type="GO" id="GO:0016020">
    <property type="term" value="C:membrane"/>
    <property type="evidence" value="ECO:0007669"/>
    <property type="project" value="UniProtKB-ARBA"/>
</dbReference>
<dbReference type="EMBL" id="LCCD01000019">
    <property type="protein sequence ID" value="KKS24830.1"/>
    <property type="molecule type" value="Genomic_DNA"/>
</dbReference>
<accession>A0A0G0XIU5</accession>
<comment type="subcellular location">
    <subcellularLocation>
        <location evidence="1">Membrane</location>
        <topology evidence="1">Single-pass membrane protein</topology>
    </subcellularLocation>
</comment>
<sequence length="51" mass="5500">MFGLGSVELVILAGILVLLFGSKKIPELARSIGGAARHIRDMFSDAEKKDK</sequence>
<dbReference type="Proteomes" id="UP000033856">
    <property type="component" value="Unassembled WGS sequence"/>
</dbReference>
<dbReference type="InterPro" id="IPR003369">
    <property type="entry name" value="TatA/B/E"/>
</dbReference>